<keyword evidence="8" id="KW-0408">Iron</keyword>
<accession>A0A8J7QE25</accession>
<sequence length="461" mass="52668">MDWTLQAPATKKYRAYGRKDIDQIAGLQRLPQEQRDILKAVSYVLPFRVNNYVIDELIDWSRLPDDPMYQLTFPQPGMLSEEHLNRVLPLVQNGADDRTIMEVVRPIQMELNPHPAGQKQWNVPKDAGNSMQGLQHKYRETVLFFPAQGQTCHAYCTYCFRWAQFVGIDDLKFATTEALKLANYLRKNREVSDVLVTGGDPMIMKTKVLRRYLEPLLQPEMDSVQSIRIGTKAPAYWPFRFTLDRDADDLMRLFEEIVAAGKHLAIMAHFSHPRELETPAAQDALRRIRSTGAVIRCQAPLIRHVNDDPHVWSTMWRTQVSQGCIPYYMFVERDTGPKKYFEVPLARAFQIFTEAYNSVSGLARTVRGPSMSALPGKVLVDGVIDLPQGRYFVLKFIQGRSSDWVNKPFLAEYDPKATWLNDLKPAFGEQEFFFEPELATLKPRGSSYETAVMAEGSAAPA</sequence>
<keyword evidence="9" id="KW-0411">Iron-sulfur</keyword>
<dbReference type="GO" id="GO:0046872">
    <property type="term" value="F:metal ion binding"/>
    <property type="evidence" value="ECO:0007669"/>
    <property type="project" value="UniProtKB-KW"/>
</dbReference>
<comment type="similarity">
    <text evidence="3">Belongs to the radical SAM superfamily. KamA family.</text>
</comment>
<dbReference type="InterPro" id="IPR003739">
    <property type="entry name" value="Lys_aminomutase/Glu_NH3_mut"/>
</dbReference>
<dbReference type="PANTHER" id="PTHR30538:SF0">
    <property type="entry name" value="L-LYSINE 2,3-AMINOMUTASE AQ_1632-RELATED"/>
    <property type="match status" value="1"/>
</dbReference>
<gene>
    <name evidence="10" type="ORF">J3U88_30690</name>
</gene>
<name>A0A8J7QE25_9BACT</name>
<evidence type="ECO:0000313" key="10">
    <source>
        <dbReference type="EMBL" id="MBO1322872.1"/>
    </source>
</evidence>
<evidence type="ECO:0000256" key="9">
    <source>
        <dbReference type="ARBA" id="ARBA00023014"/>
    </source>
</evidence>
<evidence type="ECO:0000313" key="11">
    <source>
        <dbReference type="Proteomes" id="UP000664417"/>
    </source>
</evidence>
<dbReference type="SFLD" id="SFLDG01070">
    <property type="entry name" value="PLP-dependent"/>
    <property type="match status" value="1"/>
</dbReference>
<dbReference type="AlphaFoldDB" id="A0A8J7QE25"/>
<dbReference type="InterPro" id="IPR013785">
    <property type="entry name" value="Aldolase_TIM"/>
</dbReference>
<dbReference type="GO" id="GO:0003824">
    <property type="term" value="F:catalytic activity"/>
    <property type="evidence" value="ECO:0007669"/>
    <property type="project" value="InterPro"/>
</dbReference>
<evidence type="ECO:0000256" key="8">
    <source>
        <dbReference type="ARBA" id="ARBA00023004"/>
    </source>
</evidence>
<dbReference type="EMBL" id="JAFREP010000044">
    <property type="protein sequence ID" value="MBO1322872.1"/>
    <property type="molecule type" value="Genomic_DNA"/>
</dbReference>
<keyword evidence="7" id="KW-0663">Pyridoxal phosphate</keyword>
<comment type="caution">
    <text evidence="10">The sequence shown here is derived from an EMBL/GenBank/DDBJ whole genome shotgun (WGS) entry which is preliminary data.</text>
</comment>
<dbReference type="InterPro" id="IPR007197">
    <property type="entry name" value="rSAM"/>
</dbReference>
<keyword evidence="11" id="KW-1185">Reference proteome</keyword>
<dbReference type="Proteomes" id="UP000664417">
    <property type="component" value="Unassembled WGS sequence"/>
</dbReference>
<evidence type="ECO:0000256" key="2">
    <source>
        <dbReference type="ARBA" id="ARBA00001966"/>
    </source>
</evidence>
<protein>
    <recommendedName>
        <fullName evidence="12">Lysine 2,3-aminomutase</fullName>
    </recommendedName>
</protein>
<evidence type="ECO:0000256" key="5">
    <source>
        <dbReference type="ARBA" id="ARBA00022691"/>
    </source>
</evidence>
<dbReference type="GO" id="GO:0051539">
    <property type="term" value="F:4 iron, 4 sulfur cluster binding"/>
    <property type="evidence" value="ECO:0007669"/>
    <property type="project" value="UniProtKB-KW"/>
</dbReference>
<dbReference type="PANTHER" id="PTHR30538">
    <property type="entry name" value="LYSINE 2,3-AMINOMUTASE-RELATED"/>
    <property type="match status" value="1"/>
</dbReference>
<evidence type="ECO:0000256" key="1">
    <source>
        <dbReference type="ARBA" id="ARBA00001933"/>
    </source>
</evidence>
<dbReference type="InterPro" id="IPR058240">
    <property type="entry name" value="rSAM_sf"/>
</dbReference>
<evidence type="ECO:0008006" key="12">
    <source>
        <dbReference type="Google" id="ProtNLM"/>
    </source>
</evidence>
<comment type="cofactor">
    <cofactor evidence="1">
        <name>pyridoxal 5'-phosphate</name>
        <dbReference type="ChEBI" id="CHEBI:597326"/>
    </cofactor>
</comment>
<dbReference type="SFLD" id="SFLDS00029">
    <property type="entry name" value="Radical_SAM"/>
    <property type="match status" value="1"/>
</dbReference>
<keyword evidence="6" id="KW-0479">Metal-binding</keyword>
<dbReference type="SUPFAM" id="SSF102114">
    <property type="entry name" value="Radical SAM enzymes"/>
    <property type="match status" value="1"/>
</dbReference>
<dbReference type="Gene3D" id="3.20.20.70">
    <property type="entry name" value="Aldolase class I"/>
    <property type="match status" value="1"/>
</dbReference>
<keyword evidence="5" id="KW-0949">S-adenosyl-L-methionine</keyword>
<organism evidence="10 11">
    <name type="scientific">Acanthopleuribacter pedis</name>
    <dbReference type="NCBI Taxonomy" id="442870"/>
    <lineage>
        <taxon>Bacteria</taxon>
        <taxon>Pseudomonadati</taxon>
        <taxon>Acidobacteriota</taxon>
        <taxon>Holophagae</taxon>
        <taxon>Acanthopleuribacterales</taxon>
        <taxon>Acanthopleuribacteraceae</taxon>
        <taxon>Acanthopleuribacter</taxon>
    </lineage>
</organism>
<comment type="cofactor">
    <cofactor evidence="2">
        <name>[4Fe-4S] cluster</name>
        <dbReference type="ChEBI" id="CHEBI:49883"/>
    </cofactor>
</comment>
<evidence type="ECO:0000256" key="3">
    <source>
        <dbReference type="ARBA" id="ARBA00008703"/>
    </source>
</evidence>
<dbReference type="CDD" id="cd01335">
    <property type="entry name" value="Radical_SAM"/>
    <property type="match status" value="1"/>
</dbReference>
<reference evidence="10" key="1">
    <citation type="submission" date="2021-03" db="EMBL/GenBank/DDBJ databases">
        <authorList>
            <person name="Wang G."/>
        </authorList>
    </citation>
    <scope>NUCLEOTIDE SEQUENCE</scope>
    <source>
        <strain evidence="10">KCTC 12899</strain>
    </source>
</reference>
<keyword evidence="4" id="KW-0004">4Fe-4S</keyword>
<evidence type="ECO:0000256" key="4">
    <source>
        <dbReference type="ARBA" id="ARBA00022485"/>
    </source>
</evidence>
<dbReference type="RefSeq" id="WP_207862844.1">
    <property type="nucleotide sequence ID" value="NZ_JAFREP010000044.1"/>
</dbReference>
<evidence type="ECO:0000256" key="7">
    <source>
        <dbReference type="ARBA" id="ARBA00022898"/>
    </source>
</evidence>
<proteinExistence type="inferred from homology"/>
<evidence type="ECO:0000256" key="6">
    <source>
        <dbReference type="ARBA" id="ARBA00022723"/>
    </source>
</evidence>